<dbReference type="PANTHER" id="PTHR10039">
    <property type="entry name" value="AMELOGENIN"/>
    <property type="match status" value="1"/>
</dbReference>
<dbReference type="SUPFAM" id="SSF160387">
    <property type="entry name" value="NosL/MerB-like"/>
    <property type="match status" value="1"/>
</dbReference>
<dbReference type="Pfam" id="PF12796">
    <property type="entry name" value="Ank_2"/>
    <property type="match status" value="2"/>
</dbReference>
<organism evidence="5 6">
    <name type="scientific">Purpureocillium lilacinum</name>
    <name type="common">Paecilomyces lilacinus</name>
    <dbReference type="NCBI Taxonomy" id="33203"/>
    <lineage>
        <taxon>Eukaryota</taxon>
        <taxon>Fungi</taxon>
        <taxon>Dikarya</taxon>
        <taxon>Ascomycota</taxon>
        <taxon>Pezizomycotina</taxon>
        <taxon>Sordariomycetes</taxon>
        <taxon>Hypocreomycetidae</taxon>
        <taxon>Hypocreales</taxon>
        <taxon>Ophiocordycipitaceae</taxon>
        <taxon>Purpureocillium</taxon>
    </lineage>
</organism>
<dbReference type="Pfam" id="PF03243">
    <property type="entry name" value="MerB"/>
    <property type="match status" value="1"/>
</dbReference>
<evidence type="ECO:0000256" key="3">
    <source>
        <dbReference type="SAM" id="MobiDB-lite"/>
    </source>
</evidence>
<name>A0ABR0BV92_PURLI</name>
<dbReference type="InterPro" id="IPR056884">
    <property type="entry name" value="NPHP3-like_N"/>
</dbReference>
<proteinExistence type="predicted"/>
<dbReference type="PANTHER" id="PTHR10039:SF5">
    <property type="entry name" value="NACHT DOMAIN-CONTAINING PROTEIN"/>
    <property type="match status" value="1"/>
</dbReference>
<dbReference type="Gene3D" id="1.25.40.20">
    <property type="entry name" value="Ankyrin repeat-containing domain"/>
    <property type="match status" value="2"/>
</dbReference>
<dbReference type="InterPro" id="IPR004927">
    <property type="entry name" value="MerB"/>
</dbReference>
<dbReference type="Gene3D" id="3.30.450.410">
    <property type="match status" value="1"/>
</dbReference>
<dbReference type="InterPro" id="IPR002110">
    <property type="entry name" value="Ankyrin_rpt"/>
</dbReference>
<feature type="region of interest" description="Disordered" evidence="3">
    <location>
        <begin position="1226"/>
        <end position="1245"/>
    </location>
</feature>
<comment type="caution">
    <text evidence="5">The sequence shown here is derived from an EMBL/GenBank/DDBJ whole genome shotgun (WGS) entry which is preliminary data.</text>
</comment>
<evidence type="ECO:0000256" key="1">
    <source>
        <dbReference type="ARBA" id="ARBA00022737"/>
    </source>
</evidence>
<dbReference type="Gene3D" id="3.40.50.1820">
    <property type="entry name" value="alpha/beta hydrolase"/>
    <property type="match status" value="1"/>
</dbReference>
<evidence type="ECO:0000259" key="4">
    <source>
        <dbReference type="Pfam" id="PF24883"/>
    </source>
</evidence>
<feature type="repeat" description="ANK" evidence="2">
    <location>
        <begin position="899"/>
        <end position="931"/>
    </location>
</feature>
<dbReference type="SUPFAM" id="SSF53474">
    <property type="entry name" value="alpha/beta-Hydrolases"/>
    <property type="match status" value="1"/>
</dbReference>
<gene>
    <name evidence="5" type="ORF">Purlil1_7777</name>
</gene>
<accession>A0ABR0BV92</accession>
<dbReference type="Pfam" id="PF24883">
    <property type="entry name" value="NPHP3_N"/>
    <property type="match status" value="1"/>
</dbReference>
<dbReference type="InterPro" id="IPR053717">
    <property type="entry name" value="MerB_lyase_sf"/>
</dbReference>
<evidence type="ECO:0000313" key="5">
    <source>
        <dbReference type="EMBL" id="KAK4088019.1"/>
    </source>
</evidence>
<dbReference type="InterPro" id="IPR036770">
    <property type="entry name" value="Ankyrin_rpt-contain_sf"/>
</dbReference>
<dbReference type="EMBL" id="JAWRVI010000028">
    <property type="protein sequence ID" value="KAK4088019.1"/>
    <property type="molecule type" value="Genomic_DNA"/>
</dbReference>
<dbReference type="InterPro" id="IPR027417">
    <property type="entry name" value="P-loop_NTPase"/>
</dbReference>
<evidence type="ECO:0000313" key="6">
    <source>
        <dbReference type="Proteomes" id="UP001287286"/>
    </source>
</evidence>
<dbReference type="Proteomes" id="UP001287286">
    <property type="component" value="Unassembled WGS sequence"/>
</dbReference>
<keyword evidence="1" id="KW-0677">Repeat</keyword>
<feature type="repeat" description="ANK" evidence="2">
    <location>
        <begin position="934"/>
        <end position="955"/>
    </location>
</feature>
<dbReference type="SUPFAM" id="SSF48403">
    <property type="entry name" value="Ankyrin repeat"/>
    <property type="match status" value="1"/>
</dbReference>
<protein>
    <recommendedName>
        <fullName evidence="4">Nephrocystin 3-like N-terminal domain-containing protein</fullName>
    </recommendedName>
</protein>
<dbReference type="PROSITE" id="PS50297">
    <property type="entry name" value="ANK_REP_REGION"/>
    <property type="match status" value="2"/>
</dbReference>
<reference evidence="5 6" key="1">
    <citation type="journal article" date="2024" name="Microbiol. Resour. Announc.">
        <title>Genome annotations for the ascomycete fungi Trichoderma harzianum, Trichoderma aggressivum, and Purpureocillium lilacinum.</title>
        <authorList>
            <person name="Beijen E.P.W."/>
            <person name="Ohm R.A."/>
        </authorList>
    </citation>
    <scope>NUCLEOTIDE SEQUENCE [LARGE SCALE GENOMIC DNA]</scope>
    <source>
        <strain evidence="5 6">CBS 150709</strain>
    </source>
</reference>
<sequence length="1551" mass="173855">MKPRDGDGVTPDGVRADRHGLFRLYPGPLDTYDPIDFTADIVAIHGLGGHPVKTWRCPEDDHVWLRDSLPRRVPTARIMTFGYDSTVLFGGSRSTANDFALDLATRLRLERRDHLEKQRPLIFVCHSLGGVVFKEFLIHLSLQLDDGRDLLQSVFGVVFLGTPHRGSRRATPAKLLSKIINVATLGSGVRSDLLRTLQVSSTELETISRHATELLKALRIVSFYEQKPIGPNLVVEPFSAILGLPNERAIPVNADHKKLAKLSPINKQRYKPVWTAIKELVEESSETLDKANERLLEQLFCVDYKSARLRPQLPQGRTCQWIFNDPTYISWLQSEKPSMILLTGSAGTGKSVMTRYVTESILSGNQTEGTGMDYLGISFFCSYNEALVSDEVTVLRSLLHQLIQINGHCASIVRSYLEKRKYHGMEISFKAADLWASLFGVLSMTTMQRVYIAIDAIEELGPYVATSLLTGLWKTMSALQCDYPESRLRIFVSSRFKPPPDAPGLSSLTMLSMNMSHIQTDITLFLRDAVDDLAYRSAGFKAALSPASQHQIVNSIAAKAEGRFLQAVLMWEDFRRGLIWNQNVIMQKLKRLGALGSGMVALYNKIIDAMDDVTRDDAFTIFSVLAAAAQPLSEIELGTIIGMNHSSKPIVKSSDIEPIRDLYQVMEENFPDLVSIQDDNRVIFVHHSFREYLDQREEFRDRLFSGHRKITRACLKYLKLADMLDSAKTNGSAYLDATYPFLSYARDNFLFHIRKMPYDDSLWLSFADTAGPLSVYTLPSLYCRRDESCSSPLLEVLARVPAPAKFELIREFREHGYDLDEMWAKQESGRAMSYCCRWAGSEPDTNEAALLLLRLGANPNPNPSPWESNLRLALEGKALDLYARLLRHPLTDHNAGDTQGRAFLHYLVRAGNIDRISQLLDASGDVDVNVQGHDGFTPLHLAVVLGHGDVVRTLLAVPGIRLDLEDTHGRTALTLATYWGMKRIALILIEHSQAFPLPGADQLSALVFSAQQGQKSLCLDLLARTQYRNLDFHIDKSGRGLLHHAAINNWDDVLAECFQAAPDGLNVNKIDHSGKTALHYAAALGNVEACLVLVDSGGASLTLQDRNGRTAPQAAADAGFKEALVILLQTGRVDPSQRDVEGRSIVHWAATIDCIDVMEMLADYERAQTPIEWARRDKYGKRPVDIAGICGCKYVGLFLAARTPGWQSELPDWDFRAMYRSASVEASGEESDGELPPLEDLEIRHSRRQNRAARREWKETHQRFPDSRYGWLQPRQTALNVLCLSLPPQLRSSTDSDNELPRANLIMDQSDRQLRFEVINFWLDNCRPPTAQDLASKSGRDEADVRRGLKRLEELHHLKLYGDEAPSPTPIAMAHPFSHLPTPYLVKAGDRSWWANCAWCAFGLASMLYPNSDTAVEVHALTASSGSRVIRVDKDGTLAGTKTSSTDYSSSSISPDLQSYHVVFSAPPSRWWADVRFACSTIQLCTTRAEAEAWHRRHGFYEGDVMSLATLWGLAKAWYHDKHTYEYERKTEEQKEALFKELGLTSAYWSS</sequence>
<feature type="compositionally biased region" description="Acidic residues" evidence="3">
    <location>
        <begin position="1227"/>
        <end position="1240"/>
    </location>
</feature>
<feature type="domain" description="Nephrocystin 3-like N-terminal" evidence="4">
    <location>
        <begin position="318"/>
        <end position="495"/>
    </location>
</feature>
<keyword evidence="2" id="KW-0040">ANK repeat</keyword>
<evidence type="ECO:0000256" key="2">
    <source>
        <dbReference type="PROSITE-ProRule" id="PRU00023"/>
    </source>
</evidence>
<keyword evidence="6" id="KW-1185">Reference proteome</keyword>
<dbReference type="SUPFAM" id="SSF52540">
    <property type="entry name" value="P-loop containing nucleoside triphosphate hydrolases"/>
    <property type="match status" value="1"/>
</dbReference>
<dbReference type="SMART" id="SM00248">
    <property type="entry name" value="ANK"/>
    <property type="match status" value="7"/>
</dbReference>
<dbReference type="Gene3D" id="3.40.50.300">
    <property type="entry name" value="P-loop containing nucleotide triphosphate hydrolases"/>
    <property type="match status" value="1"/>
</dbReference>
<feature type="repeat" description="ANK" evidence="2">
    <location>
        <begin position="1073"/>
        <end position="1106"/>
    </location>
</feature>
<dbReference type="InterPro" id="IPR029058">
    <property type="entry name" value="AB_hydrolase_fold"/>
</dbReference>
<dbReference type="PROSITE" id="PS50088">
    <property type="entry name" value="ANK_REPEAT"/>
    <property type="match status" value="3"/>
</dbReference>